<protein>
    <recommendedName>
        <fullName evidence="3">Ycf48-like protein</fullName>
    </recommendedName>
</protein>
<comment type="caution">
    <text evidence="1">The sequence shown here is derived from an EMBL/GenBank/DDBJ whole genome shotgun (WGS) entry which is preliminary data.</text>
</comment>
<gene>
    <name evidence="1" type="ORF">FEAC_23920</name>
</gene>
<evidence type="ECO:0008006" key="3">
    <source>
        <dbReference type="Google" id="ProtNLM"/>
    </source>
</evidence>
<reference evidence="1 2" key="1">
    <citation type="submission" date="2015-01" db="EMBL/GenBank/DDBJ databases">
        <title>Draft genome of the acidophilic iron oxidizer Ferrimicrobium acidiphilum strain T23.</title>
        <authorList>
            <person name="Poehlein A."/>
            <person name="Eisen S."/>
            <person name="Schloemann M."/>
            <person name="Johnson B.D."/>
            <person name="Daniel R."/>
            <person name="Muehling M."/>
        </authorList>
    </citation>
    <scope>NUCLEOTIDE SEQUENCE [LARGE SCALE GENOMIC DNA]</scope>
    <source>
        <strain evidence="1 2">T23</strain>
    </source>
</reference>
<evidence type="ECO:0000313" key="1">
    <source>
        <dbReference type="EMBL" id="KJE75832.1"/>
    </source>
</evidence>
<dbReference type="AlphaFoldDB" id="A0A0D8FUA9"/>
<dbReference type="SUPFAM" id="SSF110296">
    <property type="entry name" value="Oligoxyloglucan reducing end-specific cellobiohydrolase"/>
    <property type="match status" value="1"/>
</dbReference>
<organism evidence="1 2">
    <name type="scientific">Ferrimicrobium acidiphilum DSM 19497</name>
    <dbReference type="NCBI Taxonomy" id="1121877"/>
    <lineage>
        <taxon>Bacteria</taxon>
        <taxon>Bacillati</taxon>
        <taxon>Actinomycetota</taxon>
        <taxon>Acidimicrobiia</taxon>
        <taxon>Acidimicrobiales</taxon>
        <taxon>Acidimicrobiaceae</taxon>
        <taxon>Ferrimicrobium</taxon>
    </lineage>
</organism>
<dbReference type="Proteomes" id="UP000032336">
    <property type="component" value="Unassembled WGS sequence"/>
</dbReference>
<accession>A0A0D8FUA9</accession>
<evidence type="ECO:0000313" key="2">
    <source>
        <dbReference type="Proteomes" id="UP000032336"/>
    </source>
</evidence>
<sequence>MEAKYTADMHARIGAPRRAKAIGVVPVALAFLISACSSPTSSSAHKVTPGMHLTPVVIPTGAPVFLGGASESDGSGLLTFNPQVPSSNTPKHFIPPDSALLAGVSSSGKLRPLLTIAQGRALISPFKRSGGSFVMSASFVNSKIGWATLWSAVSATGIVVRTTSGGRSWSRIRGTYSAGNGSSLIVTAVNATTAWLEITPAGANVSDYFYRITAAGQQVQPVCLCDGGPTLLGVLSQSDAIGAISPLDNQPPTPAGVSFFTFSDTKSTIWTPATPLHYALATGGLREQPEVVGITMGPHKGISNVVVETNHTVKARIRISDIHDLPSATFGPHGSLLLGWVTEQGDAKLALFAPGQSKPYRTADLGSIVPKHGGAGPIGPQPVTVQRAGSSFLVLSAESLHNFGVLRRAWTVSG</sequence>
<name>A0A0D8FUA9_9ACTN</name>
<dbReference type="EMBL" id="JXUW01000027">
    <property type="protein sequence ID" value="KJE75832.1"/>
    <property type="molecule type" value="Genomic_DNA"/>
</dbReference>
<keyword evidence="2" id="KW-1185">Reference proteome</keyword>
<proteinExistence type="predicted"/>